<dbReference type="PRINTS" id="PR00039">
    <property type="entry name" value="HTHLYSR"/>
</dbReference>
<keyword evidence="7" id="KW-1185">Reference proteome</keyword>
<evidence type="ECO:0000256" key="4">
    <source>
        <dbReference type="ARBA" id="ARBA00023163"/>
    </source>
</evidence>
<dbReference type="Gene3D" id="1.10.10.10">
    <property type="entry name" value="Winged helix-like DNA-binding domain superfamily/Winged helix DNA-binding domain"/>
    <property type="match status" value="1"/>
</dbReference>
<dbReference type="CDD" id="cd08417">
    <property type="entry name" value="PBP2_Nitroaromatics_like"/>
    <property type="match status" value="1"/>
</dbReference>
<dbReference type="Pfam" id="PF03466">
    <property type="entry name" value="LysR_substrate"/>
    <property type="match status" value="1"/>
</dbReference>
<dbReference type="Gene3D" id="3.40.190.10">
    <property type="entry name" value="Periplasmic binding protein-like II"/>
    <property type="match status" value="2"/>
</dbReference>
<keyword evidence="2" id="KW-0805">Transcription regulation</keyword>
<name>A0ABU4U915_9PSEU</name>
<evidence type="ECO:0000313" key="7">
    <source>
        <dbReference type="Proteomes" id="UP001271792"/>
    </source>
</evidence>
<dbReference type="SUPFAM" id="SSF46785">
    <property type="entry name" value="Winged helix' DNA-binding domain"/>
    <property type="match status" value="1"/>
</dbReference>
<accession>A0ABU4U915</accession>
<protein>
    <submittedName>
        <fullName evidence="6">LysR family transcriptional regulator</fullName>
    </submittedName>
</protein>
<dbReference type="RefSeq" id="WP_319990203.1">
    <property type="nucleotide sequence ID" value="NZ_JAXAVV010000046.1"/>
</dbReference>
<reference evidence="6 7" key="2">
    <citation type="submission" date="2023-11" db="EMBL/GenBank/DDBJ databases">
        <authorList>
            <person name="Lara A.C."/>
            <person name="Chronakova A."/>
        </authorList>
    </citation>
    <scope>NUCLEOTIDE SEQUENCE [LARGE SCALE GENOMIC DNA]</scope>
    <source>
        <strain evidence="6 7">BCCO 10_0798</strain>
    </source>
</reference>
<sequence>MNLANLDLNLLVPLDVLLAERSVTRAAERLGLSQPALSGALARLRRHFDDPLLTRAGNSYELTPLAVQLRRRTGLALAGVERVFASEPDFNPATSRRTFTVLASDYPMAVLGPRVTALIAEQAPSVTLRLEHHSPAVIETGGEAMRGVDGILLPHGVLFDLPSVNLFTDSWVVIADRECETIGDSLTMADAQRLPWVFTYHSASAFTGAGRQLQLIGAAPRVQCVVESFLALPYYVLGTERLALVQFQLARHLARDERLRVLDCPWDVVQLVEALWWHPTHTHDAEHVWLRTLFAQAGAELPPRR</sequence>
<dbReference type="Pfam" id="PF00126">
    <property type="entry name" value="HTH_1"/>
    <property type="match status" value="1"/>
</dbReference>
<dbReference type="PROSITE" id="PS50931">
    <property type="entry name" value="HTH_LYSR"/>
    <property type="match status" value="1"/>
</dbReference>
<dbReference type="EMBL" id="JAXAVV010000046">
    <property type="protein sequence ID" value="MDX8056547.1"/>
    <property type="molecule type" value="Genomic_DNA"/>
</dbReference>
<dbReference type="InterPro" id="IPR037402">
    <property type="entry name" value="YidZ_PBP2"/>
</dbReference>
<organism evidence="6 7">
    <name type="scientific">Lentzea kristufekii</name>
    <dbReference type="NCBI Taxonomy" id="3095430"/>
    <lineage>
        <taxon>Bacteria</taxon>
        <taxon>Bacillati</taxon>
        <taxon>Actinomycetota</taxon>
        <taxon>Actinomycetes</taxon>
        <taxon>Pseudonocardiales</taxon>
        <taxon>Pseudonocardiaceae</taxon>
        <taxon>Lentzea</taxon>
    </lineage>
</organism>
<evidence type="ECO:0000256" key="3">
    <source>
        <dbReference type="ARBA" id="ARBA00023125"/>
    </source>
</evidence>
<keyword evidence="3" id="KW-0238">DNA-binding</keyword>
<comment type="caution">
    <text evidence="6">The sequence shown here is derived from an EMBL/GenBank/DDBJ whole genome shotgun (WGS) entry which is preliminary data.</text>
</comment>
<dbReference type="InterPro" id="IPR036388">
    <property type="entry name" value="WH-like_DNA-bd_sf"/>
</dbReference>
<dbReference type="PANTHER" id="PTHR30118:SF15">
    <property type="entry name" value="TRANSCRIPTIONAL REGULATORY PROTEIN"/>
    <property type="match status" value="1"/>
</dbReference>
<evidence type="ECO:0000256" key="2">
    <source>
        <dbReference type="ARBA" id="ARBA00023015"/>
    </source>
</evidence>
<dbReference type="InterPro" id="IPR050389">
    <property type="entry name" value="LysR-type_TF"/>
</dbReference>
<evidence type="ECO:0000313" key="6">
    <source>
        <dbReference type="EMBL" id="MDX8056547.1"/>
    </source>
</evidence>
<dbReference type="PANTHER" id="PTHR30118">
    <property type="entry name" value="HTH-TYPE TRANSCRIPTIONAL REGULATOR LEUO-RELATED"/>
    <property type="match status" value="1"/>
</dbReference>
<keyword evidence="4" id="KW-0804">Transcription</keyword>
<dbReference type="Proteomes" id="UP001271792">
    <property type="component" value="Unassembled WGS sequence"/>
</dbReference>
<proteinExistence type="inferred from homology"/>
<dbReference type="InterPro" id="IPR036390">
    <property type="entry name" value="WH_DNA-bd_sf"/>
</dbReference>
<evidence type="ECO:0000256" key="1">
    <source>
        <dbReference type="ARBA" id="ARBA00009437"/>
    </source>
</evidence>
<gene>
    <name evidence="6" type="ORF">SK571_44850</name>
</gene>
<evidence type="ECO:0000259" key="5">
    <source>
        <dbReference type="PROSITE" id="PS50931"/>
    </source>
</evidence>
<reference evidence="6 7" key="1">
    <citation type="submission" date="2023-11" db="EMBL/GenBank/DDBJ databases">
        <title>Lentzea sokolovensis, sp. nov., Lentzea kristufkii, sp. nov., and Lentzea miocenensis, sp. nov., rare actinobacteria from Sokolov Coal Basin, Miocene lacustrine sediment, Czech Republic.</title>
        <authorList>
            <person name="Lara A."/>
            <person name="Kotroba L."/>
            <person name="Nouioui I."/>
            <person name="Neumann-Schaal M."/>
            <person name="Mast Y."/>
            <person name="Chronakova A."/>
        </authorList>
    </citation>
    <scope>NUCLEOTIDE SEQUENCE [LARGE SCALE GENOMIC DNA]</scope>
    <source>
        <strain evidence="6 7">BCCO 10_0798</strain>
    </source>
</reference>
<feature type="domain" description="HTH lysR-type" evidence="5">
    <location>
        <begin position="6"/>
        <end position="63"/>
    </location>
</feature>
<comment type="similarity">
    <text evidence="1">Belongs to the LysR transcriptional regulatory family.</text>
</comment>
<dbReference type="SUPFAM" id="SSF53850">
    <property type="entry name" value="Periplasmic binding protein-like II"/>
    <property type="match status" value="1"/>
</dbReference>
<dbReference type="InterPro" id="IPR005119">
    <property type="entry name" value="LysR_subst-bd"/>
</dbReference>
<dbReference type="InterPro" id="IPR000847">
    <property type="entry name" value="LysR_HTH_N"/>
</dbReference>